<feature type="compositionally biased region" description="Polar residues" evidence="1">
    <location>
        <begin position="16"/>
        <end position="54"/>
    </location>
</feature>
<dbReference type="PANTHER" id="PTHR37544:SF3">
    <property type="entry name" value="SPRAY"/>
    <property type="match status" value="1"/>
</dbReference>
<reference evidence="3 4" key="1">
    <citation type="submission" date="2019-04" db="EMBL/GenBank/DDBJ databases">
        <authorList>
            <consortium name="DOE Joint Genome Institute"/>
            <person name="Mondo S."/>
            <person name="Kjaerbolling I."/>
            <person name="Vesth T."/>
            <person name="Frisvad J.C."/>
            <person name="Nybo J.L."/>
            <person name="Theobald S."/>
            <person name="Kildgaard S."/>
            <person name="Isbrandt T."/>
            <person name="Kuo A."/>
            <person name="Sato A."/>
            <person name="Lyhne E.K."/>
            <person name="Kogle M.E."/>
            <person name="Wiebenga A."/>
            <person name="Kun R.S."/>
            <person name="Lubbers R.J."/>
            <person name="Makela M.R."/>
            <person name="Barry K."/>
            <person name="Chovatia M."/>
            <person name="Clum A."/>
            <person name="Daum C."/>
            <person name="Haridas S."/>
            <person name="He G."/>
            <person name="LaButti K."/>
            <person name="Lipzen A."/>
            <person name="Riley R."/>
            <person name="Salamov A."/>
            <person name="Simmons B.A."/>
            <person name="Magnuson J.K."/>
            <person name="Henrissat B."/>
            <person name="Mortensen U.H."/>
            <person name="Larsen T.O."/>
            <person name="Devries R.P."/>
            <person name="Grigoriev I.V."/>
            <person name="Machida M."/>
            <person name="Baker S.E."/>
            <person name="Andersen M.R."/>
            <person name="Cantor M.N."/>
            <person name="Hua S.X."/>
        </authorList>
    </citation>
    <scope>NUCLEOTIDE SEQUENCE [LARGE SCALE GENOMIC DNA]</scope>
    <source>
        <strain evidence="3 4">CBS 117616</strain>
    </source>
</reference>
<dbReference type="Pfam" id="PF11915">
    <property type="entry name" value="DUF3433"/>
    <property type="match status" value="2"/>
</dbReference>
<accession>A0ABQ6W5L2</accession>
<evidence type="ECO:0000313" key="4">
    <source>
        <dbReference type="Proteomes" id="UP000325395"/>
    </source>
</evidence>
<keyword evidence="2" id="KW-0472">Membrane</keyword>
<dbReference type="InterPro" id="IPR021840">
    <property type="entry name" value="DUF3433"/>
</dbReference>
<feature type="transmembrane region" description="Helical" evidence="2">
    <location>
        <begin position="163"/>
        <end position="183"/>
    </location>
</feature>
<gene>
    <name evidence="3" type="ORF">BDV36DRAFT_300898</name>
</gene>
<evidence type="ECO:0000256" key="1">
    <source>
        <dbReference type="SAM" id="MobiDB-lite"/>
    </source>
</evidence>
<feature type="transmembrane region" description="Helical" evidence="2">
    <location>
        <begin position="832"/>
        <end position="854"/>
    </location>
</feature>
<feature type="compositionally biased region" description="Basic and acidic residues" evidence="1">
    <location>
        <begin position="58"/>
        <end position="70"/>
    </location>
</feature>
<feature type="compositionally biased region" description="Basic and acidic residues" evidence="1">
    <location>
        <begin position="1456"/>
        <end position="1474"/>
    </location>
</feature>
<feature type="transmembrane region" description="Helical" evidence="2">
    <location>
        <begin position="123"/>
        <end position="143"/>
    </location>
</feature>
<evidence type="ECO:0000256" key="2">
    <source>
        <dbReference type="SAM" id="Phobius"/>
    </source>
</evidence>
<feature type="transmembrane region" description="Helical" evidence="2">
    <location>
        <begin position="717"/>
        <end position="738"/>
    </location>
</feature>
<dbReference type="PANTHER" id="PTHR37544">
    <property type="entry name" value="SPRAY-RELATED"/>
    <property type="match status" value="1"/>
</dbReference>
<feature type="region of interest" description="Disordered" evidence="1">
    <location>
        <begin position="1455"/>
        <end position="1474"/>
    </location>
</feature>
<keyword evidence="2" id="KW-0812">Transmembrane</keyword>
<name>A0ABQ6W5L2_9EURO</name>
<sequence length="1474" mass="163957">MARSPSPDISLDDRTSNNYKFSANSPVSPDSRPSTLRSQSSESLRQGANGSTAEFSDEPQRRDYHSRFREEGDDNSEDVRVKNGVHEINILPAPDQPASDSQIRHDQRKQSPSWLPFTLQNNFLGLLSLLALVLCAVTIALLVTSQTNYGLGSDDGSSKILFGWRFSPTLVAVIYIQMTAMLVDDVKRLEPFARLAGPEGSEASSSILQKPGAWWNALHDGFSRRKNGGSSRGWVLFCATLVNVLGFLLISPLSSALLLSVDVTVPRQADFLRLIPRPDAPLSLSQSRIARFRTISHFAQNVSTSPWVTDKWAMLPFWPTSWESPRFGSLPSTQQTWKAETTAFKSDFECNKMEVESSSSKEVIIGDEHSNVTVVSNTTVWSSGDCKLGLSAIVTGPNMWTEGGASWSNFSFLGMNTSRSSLDLDIQNVTQTKECTSHDYLLLLEGNSTLNVNLCTTTYSMANITALIDLSGSEPKISFNESEYIQNRQKVPDTLMSTKMMRDEAVDPNWTSSMLTLNFDHTPYLYGPARLLWVIYKNNFTAMVEDRNRTSRAAEIQQRFFGEMIQSSLTERGASQYLPTQGHVRTVERRVTTTAGPAITLIVLFFLSFCLLLITWRGSRLQHRPLNLKTDPASLAGATSLLVESPRTRFCFKDFNQASDKELQTLLEGKRYYTDSGALHETIPDKCETVNQTMRDSPPESASRTNWVPGVLRLPTLLVLLVCLVAVLTGVVVLYYFAQLSQLYGKAFVYQANISIFDKQLSTVGPFSMIPTIIAVCIGLWWGVIDSTFCRLQPYLAMAKRYRPLSESLDLSYQSSYWIWATIKALKNSHWMLVWVTLGTAISPIFTTTMSALFQRDTGVVIETQTLERSLEIRQIPHVFKTQEFTIRYATNFLGTILAQLHGNLSSHWMYTAANQLALNGSEPAWSKGGWSFVPVDLSSVSLSTPGKIGIDYQGGIDKNSQINVSLATPAIRGRIECSPYEGLLNLSAWITPTDVSNSSSWMLSPSAGDLKMAYQLGVGFKLNEYRPSMIFPEPLRNYTNCDKCTPIFANPSSIECCGNGTDTGTDPMAAVGYWSPNGNPAEWNPRAWSRNFTTKWIHGHAQSATELLGPYGYKQPHLLFTNIPSITAMNCIPLVETANAEVTVDPATGEVRAFNITDEPQVADNAFSDVFLPHRTSDQELSQINYNATISYGVLFMTQMLTAANIQNIIGPSRILGFITEDTTDNTFNIRDEAHGLNLDFMSYSMYSLAGEDPAVLLDPTVFSSLSSKTFSTFFQHFANSNLTMTRGSWVYQPINASLPSDLTPAVTDATLLEDAPLTDYQNEIHPISHTNRTVVVTVSKNVEMLQMNAVAVWLSVSILAWLIIATVIVTVFHRQYLRRLIRNVECLGDMLVLTAGSENLVHMIREMQAGRLTEGEKSCLCARLGWFQDDDGNVRWGVEMAESYMGRPPVQWLNHDDREKNRGEHAADTSSV</sequence>
<dbReference type="EMBL" id="ML735835">
    <property type="protein sequence ID" value="KAE8412427.1"/>
    <property type="molecule type" value="Genomic_DNA"/>
</dbReference>
<feature type="transmembrane region" description="Helical" evidence="2">
    <location>
        <begin position="767"/>
        <end position="785"/>
    </location>
</feature>
<proteinExistence type="predicted"/>
<feature type="transmembrane region" description="Helical" evidence="2">
    <location>
        <begin position="234"/>
        <end position="259"/>
    </location>
</feature>
<protein>
    <submittedName>
        <fullName evidence="3">Uncharacterized protein</fullName>
    </submittedName>
</protein>
<feature type="transmembrane region" description="Helical" evidence="2">
    <location>
        <begin position="595"/>
        <end position="616"/>
    </location>
</feature>
<keyword evidence="4" id="KW-1185">Reference proteome</keyword>
<keyword evidence="2" id="KW-1133">Transmembrane helix</keyword>
<feature type="transmembrane region" description="Helical" evidence="2">
    <location>
        <begin position="1352"/>
        <end position="1374"/>
    </location>
</feature>
<dbReference type="Proteomes" id="UP000325395">
    <property type="component" value="Unassembled WGS sequence"/>
</dbReference>
<feature type="region of interest" description="Disordered" evidence="1">
    <location>
        <begin position="1"/>
        <end position="80"/>
    </location>
</feature>
<organism evidence="3 4">
    <name type="scientific">Aspergillus pseudocaelatus</name>
    <dbReference type="NCBI Taxonomy" id="1825620"/>
    <lineage>
        <taxon>Eukaryota</taxon>
        <taxon>Fungi</taxon>
        <taxon>Dikarya</taxon>
        <taxon>Ascomycota</taxon>
        <taxon>Pezizomycotina</taxon>
        <taxon>Eurotiomycetes</taxon>
        <taxon>Eurotiomycetidae</taxon>
        <taxon>Eurotiales</taxon>
        <taxon>Aspergillaceae</taxon>
        <taxon>Aspergillus</taxon>
        <taxon>Aspergillus subgen. Circumdati</taxon>
    </lineage>
</organism>
<evidence type="ECO:0000313" key="3">
    <source>
        <dbReference type="EMBL" id="KAE8412427.1"/>
    </source>
</evidence>